<name>A0A376JY25_ECOLX</name>
<evidence type="ECO:0000313" key="2">
    <source>
        <dbReference type="Proteomes" id="UP000255201"/>
    </source>
</evidence>
<dbReference type="Proteomes" id="UP000255201">
    <property type="component" value="Unassembled WGS sequence"/>
</dbReference>
<evidence type="ECO:0000313" key="1">
    <source>
        <dbReference type="EMBL" id="STE75519.1"/>
    </source>
</evidence>
<organism evidence="1 2">
    <name type="scientific">Escherichia coli</name>
    <dbReference type="NCBI Taxonomy" id="562"/>
    <lineage>
        <taxon>Bacteria</taxon>
        <taxon>Pseudomonadati</taxon>
        <taxon>Pseudomonadota</taxon>
        <taxon>Gammaproteobacteria</taxon>
        <taxon>Enterobacterales</taxon>
        <taxon>Enterobacteriaceae</taxon>
        <taxon>Escherichia</taxon>
    </lineage>
</organism>
<protein>
    <submittedName>
        <fullName evidence="1">Uncharacterized protein</fullName>
    </submittedName>
</protein>
<dbReference type="AlphaFoldDB" id="A0A376JY25"/>
<gene>
    <name evidence="1" type="ORF">NCTC10764_04638</name>
</gene>
<reference evidence="1 2" key="1">
    <citation type="submission" date="2018-06" db="EMBL/GenBank/DDBJ databases">
        <authorList>
            <consortium name="Pathogen Informatics"/>
            <person name="Doyle S."/>
        </authorList>
    </citation>
    <scope>NUCLEOTIDE SEQUENCE [LARGE SCALE GENOMIC DNA]</scope>
    <source>
        <strain evidence="1 2">NCTC10764</strain>
    </source>
</reference>
<sequence length="132" mass="15579">MLRVTELCSPTPQPLPHLTHKSAMGKLKYRMTLMSHILKSASGFYVYQFNPSWDAELQQLLNEGVLVATNEHNAIFHHNDNVVEVWIANRWYGYGWLNRVNGRETDTSRTRPRFRTMYRLHQMVQAFQVKEM</sequence>
<proteinExistence type="predicted"/>
<dbReference type="EMBL" id="UFZL01000003">
    <property type="protein sequence ID" value="STE75519.1"/>
    <property type="molecule type" value="Genomic_DNA"/>
</dbReference>
<accession>A0A376JY25</accession>